<dbReference type="Pfam" id="PF01037">
    <property type="entry name" value="AsnC_trans_reg"/>
    <property type="match status" value="1"/>
</dbReference>
<dbReference type="EMBL" id="NGJX01000002">
    <property type="protein sequence ID" value="RSU04253.1"/>
    <property type="molecule type" value="Genomic_DNA"/>
</dbReference>
<name>A0A369B5H8_9ENTE</name>
<dbReference type="EMBL" id="JAAVMB010000003">
    <property type="protein sequence ID" value="NKC67289.1"/>
    <property type="molecule type" value="Genomic_DNA"/>
</dbReference>
<comment type="caution">
    <text evidence="2">The sequence shown here is derived from an EMBL/GenBank/DDBJ whole genome shotgun (WGS) entry which is preliminary data.</text>
</comment>
<protein>
    <submittedName>
        <fullName evidence="2">Lrp/AsnC family transcriptional regulator</fullName>
    </submittedName>
</protein>
<evidence type="ECO:0000313" key="4">
    <source>
        <dbReference type="Proteomes" id="UP000288197"/>
    </source>
</evidence>
<evidence type="ECO:0000313" key="2">
    <source>
        <dbReference type="EMBL" id="NKC67289.1"/>
    </source>
</evidence>
<dbReference type="OrthoDB" id="66249at2"/>
<dbReference type="InterPro" id="IPR050684">
    <property type="entry name" value="HTH-Siroheme_Decarb"/>
</dbReference>
<dbReference type="Gene3D" id="3.30.70.920">
    <property type="match status" value="1"/>
</dbReference>
<dbReference type="SUPFAM" id="SSF46785">
    <property type="entry name" value="Winged helix' DNA-binding domain"/>
    <property type="match status" value="1"/>
</dbReference>
<dbReference type="SUPFAM" id="SSF54909">
    <property type="entry name" value="Dimeric alpha+beta barrel"/>
    <property type="match status" value="1"/>
</dbReference>
<gene>
    <name evidence="3" type="ORF">CBF32_02435</name>
    <name evidence="2" type="ORF">HED35_04245</name>
</gene>
<dbReference type="PANTHER" id="PTHR43413:SF7">
    <property type="entry name" value="HTH-TYPE TRANSCRIPTIONAL REGULATOR PTR2"/>
    <property type="match status" value="1"/>
</dbReference>
<dbReference type="Gene3D" id="1.10.10.10">
    <property type="entry name" value="Winged helix-like DNA-binding domain superfamily/Winged helix DNA-binding domain"/>
    <property type="match status" value="1"/>
</dbReference>
<evidence type="ECO:0000259" key="1">
    <source>
        <dbReference type="Pfam" id="PF01037"/>
    </source>
</evidence>
<accession>A0A369B5H8</accession>
<dbReference type="InterPro" id="IPR019887">
    <property type="entry name" value="Tscrpt_reg_AsnC/Lrp_C"/>
</dbReference>
<dbReference type="Proteomes" id="UP000288197">
    <property type="component" value="Unassembled WGS sequence"/>
</dbReference>
<dbReference type="RefSeq" id="WP_086342978.1">
    <property type="nucleotide sequence ID" value="NZ_CP081459.1"/>
</dbReference>
<dbReference type="GeneID" id="63145194"/>
<feature type="domain" description="Transcription regulator AsnC/Lrp ligand binding" evidence="1">
    <location>
        <begin position="73"/>
        <end position="144"/>
    </location>
</feature>
<sequence>MKLSTLELEVLNLLETNYGISVEAISKITNKSVETIMEMMNGLIEKEVLFKGSFTIDWDKIDNEERVMARIDLKVTPKNGFGFDELAQRISEYEEVDSVYLISGTYDLSLVVKGKSMNDISKFVSGQLASLDSIQETATNFIMKKYKHDRNILVDGKKDQRLVKVTL</sequence>
<reference evidence="2 5" key="2">
    <citation type="submission" date="2020-03" db="EMBL/GenBank/DDBJ databases">
        <title>Bacterial samples isolated from urine from healthy bovine heifers (Gyr breed).</title>
        <authorList>
            <person name="Giannattasio-Ferraz S."/>
            <person name="Maskeri L."/>
            <person name="Penido A."/>
            <person name="Barbosa-Stancioli E.F."/>
            <person name="Putonti C."/>
        </authorList>
    </citation>
    <scope>NUCLEOTIDE SEQUENCE [LARGE SCALE GENOMIC DNA]</scope>
    <source>
        <strain evidence="2 5">UFMG-H7</strain>
    </source>
</reference>
<reference evidence="3 4" key="1">
    <citation type="submission" date="2017-05" db="EMBL/GenBank/DDBJ databases">
        <title>Vagococcus spp. assemblies.</title>
        <authorList>
            <person name="Gulvik C.A."/>
        </authorList>
    </citation>
    <scope>NUCLEOTIDE SEQUENCE [LARGE SCALE GENOMIC DNA]</scope>
    <source>
        <strain evidence="3 4">NCFB 2497</strain>
    </source>
</reference>
<dbReference type="AlphaFoldDB" id="A0A369B5H8"/>
<dbReference type="InterPro" id="IPR036390">
    <property type="entry name" value="WH_DNA-bd_sf"/>
</dbReference>
<keyword evidence="4" id="KW-1185">Reference proteome</keyword>
<organism evidence="2 5">
    <name type="scientific">Vagococcus fluvialis</name>
    <dbReference type="NCBI Taxonomy" id="2738"/>
    <lineage>
        <taxon>Bacteria</taxon>
        <taxon>Bacillati</taxon>
        <taxon>Bacillota</taxon>
        <taxon>Bacilli</taxon>
        <taxon>Lactobacillales</taxon>
        <taxon>Enterococcaceae</taxon>
        <taxon>Vagococcus</taxon>
    </lineage>
</organism>
<evidence type="ECO:0000313" key="3">
    <source>
        <dbReference type="EMBL" id="RSU04253.1"/>
    </source>
</evidence>
<dbReference type="PANTHER" id="PTHR43413">
    <property type="entry name" value="TRANSCRIPTIONAL REGULATOR, ASNC FAMILY"/>
    <property type="match status" value="1"/>
</dbReference>
<dbReference type="Proteomes" id="UP000521358">
    <property type="component" value="Unassembled WGS sequence"/>
</dbReference>
<evidence type="ECO:0000313" key="5">
    <source>
        <dbReference type="Proteomes" id="UP000521358"/>
    </source>
</evidence>
<dbReference type="InterPro" id="IPR036388">
    <property type="entry name" value="WH-like_DNA-bd_sf"/>
</dbReference>
<proteinExistence type="predicted"/>
<dbReference type="InterPro" id="IPR011008">
    <property type="entry name" value="Dimeric_a/b-barrel"/>
</dbReference>